<dbReference type="AlphaFoldDB" id="A0A554VFR6"/>
<feature type="transmembrane region" description="Helical" evidence="2">
    <location>
        <begin position="248"/>
        <end position="267"/>
    </location>
</feature>
<protein>
    <submittedName>
        <fullName evidence="3">DUF2339 domain-containing protein</fullName>
    </submittedName>
</protein>
<organism evidence="3 4">
    <name type="scientific">Aquimarina algiphila</name>
    <dbReference type="NCBI Taxonomy" id="2047982"/>
    <lineage>
        <taxon>Bacteria</taxon>
        <taxon>Pseudomonadati</taxon>
        <taxon>Bacteroidota</taxon>
        <taxon>Flavobacteriia</taxon>
        <taxon>Flavobacteriales</taxon>
        <taxon>Flavobacteriaceae</taxon>
        <taxon>Aquimarina</taxon>
    </lineage>
</organism>
<feature type="transmembrane region" description="Helical" evidence="2">
    <location>
        <begin position="225"/>
        <end position="242"/>
    </location>
</feature>
<feature type="transmembrane region" description="Helical" evidence="2">
    <location>
        <begin position="116"/>
        <end position="135"/>
    </location>
</feature>
<keyword evidence="2" id="KW-0472">Membrane</keyword>
<feature type="transmembrane region" description="Helical" evidence="2">
    <location>
        <begin position="571"/>
        <end position="591"/>
    </location>
</feature>
<feature type="transmembrane region" description="Helical" evidence="2">
    <location>
        <begin position="174"/>
        <end position="195"/>
    </location>
</feature>
<evidence type="ECO:0000313" key="4">
    <source>
        <dbReference type="Proteomes" id="UP000318833"/>
    </source>
</evidence>
<feature type="transmembrane region" description="Helical" evidence="2">
    <location>
        <begin position="598"/>
        <end position="622"/>
    </location>
</feature>
<dbReference type="OrthoDB" id="666059at2"/>
<feature type="transmembrane region" description="Helical" evidence="2">
    <location>
        <begin position="710"/>
        <end position="729"/>
    </location>
</feature>
<feature type="transmembrane region" description="Helical" evidence="2">
    <location>
        <begin position="141"/>
        <end position="162"/>
    </location>
</feature>
<sequence length="802" mass="92537">MGDNQDQIHQLLEKLEILLKRQQDFSTQIQNLKDEIYQLKTSSLEQQNEVETEIVPEVSQVIEVVDEVKEEKIPVVDTIKEAAAVQATTKPLSNPVSKVNTPKKKSNLEKFIGENLINKIGIIVIIIGVAIGGKYSIEHDLISPLTRIVLGYLMGVGLLGVGMKLKKKYKNFSAVLVSGAMAIMYFITFLAYNLYGLIPQTLTFVLMLLFTAFTVVTALHYNKQIIAHIGLVGAYAVPFLLSDGSGRVVILFSYMAIINAGILAIAIKKYWKALSFSSFFLTWIIFFTWYVGQYDIEEHFTLGLLFLFIFFITFYLMFLIYKLRKKESFRTSDVILQLSNSFVFYGIGFSMLKDHETGEQLLGVFTLGNAVVHFVVSVIIYRLKLADRNLFYFVSGMVLIFITIAFPVQLDGNWVTLLWAGEAALLFWIGRTKKVPIYEILSYPLWGLTFFSLIHDWSMGYYRYEPTSETALTPGLNIYLMTSVLCVLSFGFIYWTHRKEKLSFPWPKQSWLYTMLTIGLALLLICTSYFSFWIEIDNYWNQARLETQQLLFSQDSNTYEYTIVSNIRNFGSIWLINYTLFFLVLLSFVNIKKIKNNIFGYITIGFMMLALFVFLTRGLYVLSEFRMAYLELKDTEFSVGLWSYQGIRYVSFLFIGVFLYTFYTYVRQKFLDRTFKIAFEIILHGTLLWIVSSELVHWLDLANYAGTYKLGLSILWGVYALLLIVLGIWKRKKYLRVLAIILFGITLIKLFFYDISHLGTIAKTVVFLSLGILLLVISFLYNKYKHIITDETDINTQQSDEE</sequence>
<dbReference type="EMBL" id="VLNR01000050">
    <property type="protein sequence ID" value="TSE06085.1"/>
    <property type="molecule type" value="Genomic_DNA"/>
</dbReference>
<dbReference type="RefSeq" id="WP_143917768.1">
    <property type="nucleotide sequence ID" value="NZ_CANMIK010000053.1"/>
</dbReference>
<keyword evidence="2" id="KW-0812">Transmembrane</keyword>
<name>A0A554VFR6_9FLAO</name>
<feature type="transmembrane region" description="Helical" evidence="2">
    <location>
        <begin position="761"/>
        <end position="781"/>
    </location>
</feature>
<keyword evidence="4" id="KW-1185">Reference proteome</keyword>
<feature type="transmembrane region" description="Helical" evidence="2">
    <location>
        <begin position="476"/>
        <end position="495"/>
    </location>
</feature>
<dbReference type="PANTHER" id="PTHR38434">
    <property type="entry name" value="BLL2549 PROTEIN"/>
    <property type="match status" value="1"/>
</dbReference>
<dbReference type="Proteomes" id="UP000318833">
    <property type="component" value="Unassembled WGS sequence"/>
</dbReference>
<feature type="transmembrane region" description="Helical" evidence="2">
    <location>
        <begin position="274"/>
        <end position="292"/>
    </location>
</feature>
<dbReference type="InterPro" id="IPR019286">
    <property type="entry name" value="DUF2339_TM"/>
</dbReference>
<feature type="transmembrane region" description="Helical" evidence="2">
    <location>
        <begin position="734"/>
        <end position="755"/>
    </location>
</feature>
<comment type="caution">
    <text evidence="3">The sequence shown here is derived from an EMBL/GenBank/DDBJ whole genome shotgun (WGS) entry which is preliminary data.</text>
</comment>
<keyword evidence="1" id="KW-0175">Coiled coil</keyword>
<proteinExistence type="predicted"/>
<feature type="transmembrane region" description="Helical" evidence="2">
    <location>
        <begin position="642"/>
        <end position="665"/>
    </location>
</feature>
<reference evidence="3 4" key="1">
    <citation type="submission" date="2019-07" db="EMBL/GenBank/DDBJ databases">
        <title>The draft genome sequence of Aquimarina algiphila M91.</title>
        <authorList>
            <person name="Meng X."/>
        </authorList>
    </citation>
    <scope>NUCLEOTIDE SEQUENCE [LARGE SCALE GENOMIC DNA]</scope>
    <source>
        <strain evidence="3 4">M91</strain>
    </source>
</reference>
<feature type="transmembrane region" description="Helical" evidence="2">
    <location>
        <begin position="390"/>
        <end position="408"/>
    </location>
</feature>
<evidence type="ECO:0000256" key="2">
    <source>
        <dbReference type="SAM" id="Phobius"/>
    </source>
</evidence>
<keyword evidence="2" id="KW-1133">Transmembrane helix</keyword>
<evidence type="ECO:0000256" key="1">
    <source>
        <dbReference type="SAM" id="Coils"/>
    </source>
</evidence>
<dbReference type="PANTHER" id="PTHR38434:SF1">
    <property type="entry name" value="BLL2549 PROTEIN"/>
    <property type="match status" value="1"/>
</dbReference>
<feature type="transmembrane region" description="Helical" evidence="2">
    <location>
        <begin position="414"/>
        <end position="431"/>
    </location>
</feature>
<feature type="transmembrane region" description="Helical" evidence="2">
    <location>
        <begin position="334"/>
        <end position="352"/>
    </location>
</feature>
<feature type="transmembrane region" description="Helical" evidence="2">
    <location>
        <begin position="443"/>
        <end position="464"/>
    </location>
</feature>
<feature type="coiled-coil region" evidence="1">
    <location>
        <begin position="15"/>
        <end position="49"/>
    </location>
</feature>
<feature type="transmembrane region" description="Helical" evidence="2">
    <location>
        <begin position="304"/>
        <end position="322"/>
    </location>
</feature>
<accession>A0A554VFR6</accession>
<dbReference type="Pfam" id="PF10101">
    <property type="entry name" value="DUF2339"/>
    <property type="match status" value="1"/>
</dbReference>
<gene>
    <name evidence="3" type="ORF">FOF46_20765</name>
</gene>
<feature type="transmembrane region" description="Helical" evidence="2">
    <location>
        <begin position="511"/>
        <end position="534"/>
    </location>
</feature>
<evidence type="ECO:0000313" key="3">
    <source>
        <dbReference type="EMBL" id="TSE06085.1"/>
    </source>
</evidence>
<feature type="transmembrane region" description="Helical" evidence="2">
    <location>
        <begin position="677"/>
        <end position="698"/>
    </location>
</feature>
<feature type="transmembrane region" description="Helical" evidence="2">
    <location>
        <begin position="364"/>
        <end position="383"/>
    </location>
</feature>
<feature type="transmembrane region" description="Helical" evidence="2">
    <location>
        <begin position="201"/>
        <end position="218"/>
    </location>
</feature>